<evidence type="ECO:0000313" key="2">
    <source>
        <dbReference type="EMBL" id="NAS20202.1"/>
    </source>
</evidence>
<name>A0A7C9IZU2_9ACTN</name>
<keyword evidence="3" id="KW-1185">Reference proteome</keyword>
<gene>
    <name evidence="2" type="ORF">GT755_00725</name>
</gene>
<accession>A0A7C9IZU2</accession>
<sequence length="120" mass="12469">MTGPWRTPRRPVASAAATVLVLLCLIASSLLTTGAWSAVNGGSGRVWSQGDAGADVSSLPPQTGAAREHHAPSSWPLRGGFHDAPAYQPLVTPSAPDTDEFRDPQRPAHRTAGPRSPPSA</sequence>
<protein>
    <submittedName>
        <fullName evidence="2">Uncharacterized protein</fullName>
    </submittedName>
</protein>
<evidence type="ECO:0000313" key="3">
    <source>
        <dbReference type="Proteomes" id="UP000479526"/>
    </source>
</evidence>
<dbReference type="RefSeq" id="WP_161477738.1">
    <property type="nucleotide sequence ID" value="NZ_WXEW01000001.1"/>
</dbReference>
<evidence type="ECO:0000256" key="1">
    <source>
        <dbReference type="SAM" id="MobiDB-lite"/>
    </source>
</evidence>
<organism evidence="2 3">
    <name type="scientific">Herbidospora solisilvae</name>
    <dbReference type="NCBI Taxonomy" id="2696284"/>
    <lineage>
        <taxon>Bacteria</taxon>
        <taxon>Bacillati</taxon>
        <taxon>Actinomycetota</taxon>
        <taxon>Actinomycetes</taxon>
        <taxon>Streptosporangiales</taxon>
        <taxon>Streptosporangiaceae</taxon>
        <taxon>Herbidospora</taxon>
    </lineage>
</organism>
<dbReference type="EMBL" id="WXEW01000001">
    <property type="protein sequence ID" value="NAS20202.1"/>
    <property type="molecule type" value="Genomic_DNA"/>
</dbReference>
<comment type="caution">
    <text evidence="2">The sequence shown here is derived from an EMBL/GenBank/DDBJ whole genome shotgun (WGS) entry which is preliminary data.</text>
</comment>
<reference evidence="2 3" key="1">
    <citation type="submission" date="2020-01" db="EMBL/GenBank/DDBJ databases">
        <title>Herbidospora sp. NEAU-GS84 nov., a novel actinomycete isolated from soil.</title>
        <authorList>
            <person name="Han L."/>
        </authorList>
    </citation>
    <scope>NUCLEOTIDE SEQUENCE [LARGE SCALE GENOMIC DNA]</scope>
    <source>
        <strain evidence="2 3">NEAU-GS84</strain>
    </source>
</reference>
<proteinExistence type="predicted"/>
<dbReference type="Proteomes" id="UP000479526">
    <property type="component" value="Unassembled WGS sequence"/>
</dbReference>
<feature type="region of interest" description="Disordered" evidence="1">
    <location>
        <begin position="40"/>
        <end position="120"/>
    </location>
</feature>
<dbReference type="AlphaFoldDB" id="A0A7C9IZU2"/>